<comment type="caution">
    <text evidence="4">The sequence shown here is derived from an EMBL/GenBank/DDBJ whole genome shotgun (WGS) entry which is preliminary data.</text>
</comment>
<dbReference type="SUPFAM" id="SSF109854">
    <property type="entry name" value="DinB/YfiT-like putative metalloenzymes"/>
    <property type="match status" value="1"/>
</dbReference>
<evidence type="ECO:0000256" key="3">
    <source>
        <dbReference type="PIRSR" id="PIRSR607837-1"/>
    </source>
</evidence>
<evidence type="ECO:0000313" key="4">
    <source>
        <dbReference type="EMBL" id="MTJ04450.1"/>
    </source>
</evidence>
<sequence>MITPDYCQTMARYNAWQNAQMYEAMQGLDHDALWQERGAFFGSVLGTANHLLWGDRMWMARFNGGSPPDQKLPESATLTPTLDAWWAERLRMDRRMVLWAGNLRSIDLIGEMRWYSGAKGAEVSAPVGRLVAHMFNHQTHHRGQIHAMLTAAGQGAQVSDLFLMPAEEA</sequence>
<dbReference type="AlphaFoldDB" id="A0A7C9HAW4"/>
<organism evidence="4 5">
    <name type="scientific">Sediminimonas qiaohouensis</name>
    <dbReference type="NCBI Taxonomy" id="552061"/>
    <lineage>
        <taxon>Bacteria</taxon>
        <taxon>Pseudomonadati</taxon>
        <taxon>Pseudomonadota</taxon>
        <taxon>Alphaproteobacteria</taxon>
        <taxon>Rhodobacterales</taxon>
        <taxon>Roseobacteraceae</taxon>
        <taxon>Sediminimonas</taxon>
    </lineage>
</organism>
<proteinExistence type="inferred from homology"/>
<accession>A0A7C9HAW4</accession>
<feature type="binding site" evidence="3">
    <location>
        <position position="50"/>
    </location>
    <ligand>
        <name>a divalent metal cation</name>
        <dbReference type="ChEBI" id="CHEBI:60240"/>
    </ligand>
</feature>
<dbReference type="EMBL" id="VENJ01000008">
    <property type="protein sequence ID" value="MTJ04450.1"/>
    <property type="molecule type" value="Genomic_DNA"/>
</dbReference>
<dbReference type="InterPro" id="IPR007837">
    <property type="entry name" value="DinB"/>
</dbReference>
<name>A0A7C9HAW4_9RHOB</name>
<dbReference type="Pfam" id="PF05163">
    <property type="entry name" value="DinB"/>
    <property type="match status" value="1"/>
</dbReference>
<evidence type="ECO:0000256" key="2">
    <source>
        <dbReference type="ARBA" id="ARBA00022723"/>
    </source>
</evidence>
<protein>
    <submittedName>
        <fullName evidence="4">Damage-inducible protein DinB</fullName>
    </submittedName>
</protein>
<dbReference type="RefSeq" id="WP_273249108.1">
    <property type="nucleotide sequence ID" value="NZ_VENJ01000008.1"/>
</dbReference>
<dbReference type="GO" id="GO:0046872">
    <property type="term" value="F:metal ion binding"/>
    <property type="evidence" value="ECO:0007669"/>
    <property type="project" value="UniProtKB-KW"/>
</dbReference>
<keyword evidence="2 3" id="KW-0479">Metal-binding</keyword>
<dbReference type="InterPro" id="IPR034660">
    <property type="entry name" value="DinB/YfiT-like"/>
</dbReference>
<dbReference type="Gene3D" id="1.20.120.450">
    <property type="entry name" value="dinb family like domain"/>
    <property type="match status" value="1"/>
</dbReference>
<feature type="binding site" evidence="3">
    <location>
        <position position="137"/>
    </location>
    <ligand>
        <name>a divalent metal cation</name>
        <dbReference type="ChEBI" id="CHEBI:60240"/>
    </ligand>
</feature>
<dbReference type="PANTHER" id="PTHR37302">
    <property type="entry name" value="SLR1116 PROTEIN"/>
    <property type="match status" value="1"/>
</dbReference>
<gene>
    <name evidence="4" type="ORF">FH759_07140</name>
</gene>
<evidence type="ECO:0000313" key="5">
    <source>
        <dbReference type="Proteomes" id="UP000483078"/>
    </source>
</evidence>
<dbReference type="Proteomes" id="UP000483078">
    <property type="component" value="Unassembled WGS sequence"/>
</dbReference>
<evidence type="ECO:0000256" key="1">
    <source>
        <dbReference type="ARBA" id="ARBA00008635"/>
    </source>
</evidence>
<feature type="binding site" evidence="3">
    <location>
        <position position="141"/>
    </location>
    <ligand>
        <name>a divalent metal cation</name>
        <dbReference type="ChEBI" id="CHEBI:60240"/>
    </ligand>
</feature>
<reference evidence="4 5" key="1">
    <citation type="submission" date="2019-06" db="EMBL/GenBank/DDBJ databases">
        <title>Enrichment of Autotrophic Halophilic Microorganisms from Red Sea Brine Pool Using Microbial Electrosynthesis System.</title>
        <authorList>
            <person name="Alqahtani M.F."/>
            <person name="Bajracharya S."/>
            <person name="Katuri K.P."/>
            <person name="Ali M."/>
            <person name="Saikaly P.E."/>
        </authorList>
    </citation>
    <scope>NUCLEOTIDE SEQUENCE [LARGE SCALE GENOMIC DNA]</scope>
    <source>
        <strain evidence="4">MES6</strain>
    </source>
</reference>
<comment type="similarity">
    <text evidence="1">Belongs to the DinB family.</text>
</comment>
<dbReference type="PANTHER" id="PTHR37302:SF1">
    <property type="entry name" value="PROTEIN DINB"/>
    <property type="match status" value="1"/>
</dbReference>